<dbReference type="Gene3D" id="1.25.10.10">
    <property type="entry name" value="Leucine-rich Repeat Variant"/>
    <property type="match status" value="1"/>
</dbReference>
<dbReference type="InterPro" id="IPR016024">
    <property type="entry name" value="ARM-type_fold"/>
</dbReference>
<dbReference type="InterPro" id="IPR050868">
    <property type="entry name" value="ELMO_domain-containing"/>
</dbReference>
<dbReference type="Gene3D" id="2.30.29.30">
    <property type="entry name" value="Pleckstrin-homology domain (PH domain)/Phosphotyrosine-binding domain (PTB)"/>
    <property type="match status" value="1"/>
</dbReference>
<evidence type="ECO:0000256" key="2">
    <source>
        <dbReference type="ARBA" id="ARBA00022907"/>
    </source>
</evidence>
<evidence type="ECO:0000259" key="5">
    <source>
        <dbReference type="PROSITE" id="PS51335"/>
    </source>
</evidence>
<keyword evidence="1" id="KW-0053">Apoptosis</keyword>
<dbReference type="PANTHER" id="PTHR12771">
    <property type="entry name" value="ENGULFMENT AND CELL MOTILITY"/>
    <property type="match status" value="1"/>
</dbReference>
<accession>A0A1X0QUL9</accession>
<keyword evidence="2" id="KW-0581">Phagocytosis</keyword>
<keyword evidence="3" id="KW-0729">SH3-binding</keyword>
<dbReference type="Pfam" id="PF11841">
    <property type="entry name" value="ELMO_ARM"/>
    <property type="match status" value="1"/>
</dbReference>
<dbReference type="SUPFAM" id="SSF48371">
    <property type="entry name" value="ARM repeat"/>
    <property type="match status" value="1"/>
</dbReference>
<dbReference type="VEuPathDB" id="FungiDB:BCV72DRAFT_233065"/>
<evidence type="ECO:0000256" key="3">
    <source>
        <dbReference type="ARBA" id="ARBA00023036"/>
    </source>
</evidence>
<dbReference type="PANTHER" id="PTHR12771:SF56">
    <property type="entry name" value="CED-12"/>
    <property type="match status" value="1"/>
</dbReference>
<dbReference type="GO" id="GO:0017124">
    <property type="term" value="F:SH3 domain binding"/>
    <property type="evidence" value="ECO:0007669"/>
    <property type="project" value="UniProtKB-KW"/>
</dbReference>
<dbReference type="AlphaFoldDB" id="A0A1X0QUL9"/>
<name>A0A1X0QUL9_RHIZD</name>
<organism evidence="6">
    <name type="scientific">Rhizopus microsporus var. microsporus</name>
    <dbReference type="NCBI Taxonomy" id="86635"/>
    <lineage>
        <taxon>Eukaryota</taxon>
        <taxon>Fungi</taxon>
        <taxon>Fungi incertae sedis</taxon>
        <taxon>Mucoromycota</taxon>
        <taxon>Mucoromycotina</taxon>
        <taxon>Mucoromycetes</taxon>
        <taxon>Mucorales</taxon>
        <taxon>Mucorineae</taxon>
        <taxon>Rhizopodaceae</taxon>
        <taxon>Rhizopus</taxon>
    </lineage>
</organism>
<dbReference type="InterPro" id="IPR006816">
    <property type="entry name" value="ELMO_dom"/>
</dbReference>
<dbReference type="EMBL" id="KV922003">
    <property type="protein sequence ID" value="ORE03445.1"/>
    <property type="molecule type" value="Genomic_DNA"/>
</dbReference>
<dbReference type="OrthoDB" id="28413at2759"/>
<dbReference type="GO" id="GO:0005886">
    <property type="term" value="C:plasma membrane"/>
    <property type="evidence" value="ECO:0007669"/>
    <property type="project" value="TreeGrafter"/>
</dbReference>
<reference evidence="6" key="1">
    <citation type="journal article" date="2016" name="Proc. Natl. Acad. Sci. U.S.A.">
        <title>Lipid metabolic changes in an early divergent fungus govern the establishment of a mutualistic symbiosis with endobacteria.</title>
        <authorList>
            <person name="Lastovetsky O.A."/>
            <person name="Gaspar M.L."/>
            <person name="Mondo S.J."/>
            <person name="LaButti K.M."/>
            <person name="Sandor L."/>
            <person name="Grigoriev I.V."/>
            <person name="Henry S.A."/>
            <person name="Pawlowska T.E."/>
        </authorList>
    </citation>
    <scope>NUCLEOTIDE SEQUENCE [LARGE SCALE GENOMIC DNA]</scope>
    <source>
        <strain evidence="6">ATCC 52814</strain>
    </source>
</reference>
<sequence>MAQAYDLDKQPSPQEAEYLVKRLSSGFSLSEYTNQPLTPMDDKSLKITTFSLQRYLKEKDFATEFLERGGLASLCEIIRNSSGNTLAYALNSFLSLMEHNSGWETLDDDFVAIITHIVVTQPLSTIARPAIAILEKLVCANKNTEGETKPAIDCFGYPTIHRAMQREPDLIKTLVERLLSPEYLLSTASLSLLIAMLRHVTDEYRSELSNTFEKSNLKKNVLRLMKNHPTDALKLMILDYQTVYLQNINKRHNVAVSTYNAYHVSMLKDIWNAAKVDGIAVPGLKKWKKIGFSSEVPQREFGRTGVFGLEEMHSFVMNNQGLFSKLILEQIHRPDGKRCPFAKASIEVTDLLCSHWNVSSSNTPAVFQPLILEFDHVHATTLQTFFRIFHDMEASTYDFSKVSALVRSQLRSTLNNDAVKDVQEFDRSMFGTPYQVIRDRRLKELEWADDLLGRDAISNLRSRLSKQSYEFLKKQRISCLLEGAWFPSPLATPRMSVIVSNNNPLLSTPSSGSTSSNNALGMNAPSTASGKKWRYYKLSASKKCIMYGDFSERIAPVLRNYDKLPHRIDLSAVHEIRPIRKFSSAGFSHNTTAASSITGSSIDLLNGSSLNGSSSNTNLSFALYNDKNLPLAEFHCSSAKEAAEWKDGFSMLLDNRFISKETAELFHTLTEVGVKVKLLQIAGDRVEIPHGAVEIPPVPPGLGSGFFYDAIES</sequence>
<proteinExistence type="predicted"/>
<protein>
    <recommendedName>
        <fullName evidence="5">ELMO domain-containing protein</fullName>
    </recommendedName>
</protein>
<dbReference type="GO" id="GO:0006915">
    <property type="term" value="P:apoptotic process"/>
    <property type="evidence" value="ECO:0007669"/>
    <property type="project" value="UniProtKB-KW"/>
</dbReference>
<dbReference type="InterPro" id="IPR001849">
    <property type="entry name" value="PH_domain"/>
</dbReference>
<dbReference type="Pfam" id="PF04727">
    <property type="entry name" value="ELMO_CED12"/>
    <property type="match status" value="1"/>
</dbReference>
<evidence type="ECO:0000313" key="6">
    <source>
        <dbReference type="EMBL" id="ORE03445.1"/>
    </source>
</evidence>
<evidence type="ECO:0000256" key="1">
    <source>
        <dbReference type="ARBA" id="ARBA00022703"/>
    </source>
</evidence>
<dbReference type="Proteomes" id="UP000242414">
    <property type="component" value="Unassembled WGS sequence"/>
</dbReference>
<comment type="function">
    <text evidence="4">Involved in cytoskeletal rearrangements required for phagocytosis of apoptotic cells and cell motility. Acts in association with DOCK1 and CRK. Was initially proposed to be required in complex with DOCK1 to activate Rac Rho small GTPases. May enhance the guanine nucleotide exchange factor (GEF) activity of DOCK1.</text>
</comment>
<dbReference type="PROSITE" id="PS51335">
    <property type="entry name" value="ELMO"/>
    <property type="match status" value="1"/>
</dbReference>
<gene>
    <name evidence="6" type="ORF">BCV72DRAFT_233065</name>
</gene>
<dbReference type="GO" id="GO:0007015">
    <property type="term" value="P:actin filament organization"/>
    <property type="evidence" value="ECO:0007669"/>
    <property type="project" value="TreeGrafter"/>
</dbReference>
<evidence type="ECO:0000256" key="4">
    <source>
        <dbReference type="ARBA" id="ARBA00024863"/>
    </source>
</evidence>
<dbReference type="InterPro" id="IPR011993">
    <property type="entry name" value="PH-like_dom_sf"/>
</dbReference>
<dbReference type="InterPro" id="IPR024574">
    <property type="entry name" value="ELMO_ARM"/>
</dbReference>
<feature type="domain" description="ELMO" evidence="5">
    <location>
        <begin position="262"/>
        <end position="414"/>
    </location>
</feature>
<dbReference type="InterPro" id="IPR011989">
    <property type="entry name" value="ARM-like"/>
</dbReference>
<dbReference type="GO" id="GO:0048870">
    <property type="term" value="P:cell motility"/>
    <property type="evidence" value="ECO:0007669"/>
    <property type="project" value="TreeGrafter"/>
</dbReference>
<dbReference type="Pfam" id="PF16457">
    <property type="entry name" value="PH_12"/>
    <property type="match status" value="1"/>
</dbReference>